<gene>
    <name evidence="6" type="ORF">SAMN05216605_102226</name>
</gene>
<organism evidence="6 7">
    <name type="scientific">Pseudomonas abietaniphila</name>
    <dbReference type="NCBI Taxonomy" id="89065"/>
    <lineage>
        <taxon>Bacteria</taxon>
        <taxon>Pseudomonadati</taxon>
        <taxon>Pseudomonadota</taxon>
        <taxon>Gammaproteobacteria</taxon>
        <taxon>Pseudomonadales</taxon>
        <taxon>Pseudomonadaceae</taxon>
        <taxon>Pseudomonas</taxon>
    </lineage>
</organism>
<keyword evidence="7" id="KW-1185">Reference proteome</keyword>
<feature type="domain" description="HTH tetR-type" evidence="5">
    <location>
        <begin position="7"/>
        <end position="67"/>
    </location>
</feature>
<dbReference type="Pfam" id="PF16925">
    <property type="entry name" value="TetR_C_13"/>
    <property type="match status" value="1"/>
</dbReference>
<evidence type="ECO:0000256" key="3">
    <source>
        <dbReference type="ARBA" id="ARBA00023163"/>
    </source>
</evidence>
<dbReference type="InterPro" id="IPR011075">
    <property type="entry name" value="TetR_C"/>
</dbReference>
<dbReference type="InterPro" id="IPR036271">
    <property type="entry name" value="Tet_transcr_reg_TetR-rel_C_sf"/>
</dbReference>
<evidence type="ECO:0000313" key="7">
    <source>
        <dbReference type="Proteomes" id="UP000182894"/>
    </source>
</evidence>
<dbReference type="GO" id="GO:0003677">
    <property type="term" value="F:DNA binding"/>
    <property type="evidence" value="ECO:0007669"/>
    <property type="project" value="UniProtKB-UniRule"/>
</dbReference>
<dbReference type="RefSeq" id="WP_074750574.1">
    <property type="nucleotide sequence ID" value="NZ_FNCO01000002.1"/>
</dbReference>
<evidence type="ECO:0000256" key="4">
    <source>
        <dbReference type="PROSITE-ProRule" id="PRU00335"/>
    </source>
</evidence>
<dbReference type="InterPro" id="IPR001647">
    <property type="entry name" value="HTH_TetR"/>
</dbReference>
<dbReference type="SUPFAM" id="SSF46689">
    <property type="entry name" value="Homeodomain-like"/>
    <property type="match status" value="1"/>
</dbReference>
<name>A0A1G7UND7_9PSED</name>
<dbReference type="PANTHER" id="PTHR47506:SF6">
    <property type="entry name" value="HTH-TYPE TRANSCRIPTIONAL REPRESSOR NEMR"/>
    <property type="match status" value="1"/>
</dbReference>
<evidence type="ECO:0000256" key="2">
    <source>
        <dbReference type="ARBA" id="ARBA00023125"/>
    </source>
</evidence>
<dbReference type="Proteomes" id="UP000182894">
    <property type="component" value="Unassembled WGS sequence"/>
</dbReference>
<dbReference type="PANTHER" id="PTHR47506">
    <property type="entry name" value="TRANSCRIPTIONAL REGULATORY PROTEIN"/>
    <property type="match status" value="1"/>
</dbReference>
<protein>
    <submittedName>
        <fullName evidence="6">Transcriptional regulator, TetR family</fullName>
    </submittedName>
</protein>
<dbReference type="STRING" id="89065.SAMN05216605_102226"/>
<reference evidence="7" key="1">
    <citation type="submission" date="2016-10" db="EMBL/GenBank/DDBJ databases">
        <authorList>
            <person name="Varghese N."/>
            <person name="Submissions S."/>
        </authorList>
    </citation>
    <scope>NUCLEOTIDE SEQUENCE [LARGE SCALE GENOMIC DNA]</scope>
    <source>
        <strain evidence="7">ATCC 700689</strain>
    </source>
</reference>
<keyword evidence="2 4" id="KW-0238">DNA-binding</keyword>
<evidence type="ECO:0000313" key="6">
    <source>
        <dbReference type="EMBL" id="SDG49013.1"/>
    </source>
</evidence>
<dbReference type="Pfam" id="PF00440">
    <property type="entry name" value="TetR_N"/>
    <property type="match status" value="1"/>
</dbReference>
<dbReference type="SUPFAM" id="SSF48498">
    <property type="entry name" value="Tetracyclin repressor-like, C-terminal domain"/>
    <property type="match status" value="1"/>
</dbReference>
<dbReference type="PRINTS" id="PR00455">
    <property type="entry name" value="HTHTETR"/>
</dbReference>
<sequence length="198" mass="22104">MSSPTQTSTREALMRTAEALLRSKGYSAFSYADLAETIGIRKASIHHHFPAKEDLGLAVVQVYVEQMMQAYDDICRRQQSVGERLNAFASWFMAGVKEGRLPLCGALAAEMSVLPERLQELTRYFFRIQLQWLQSVLDEGVADGQIPADINTEASSRQILSLLEGASFIDWALDDHKAVDARVLLRIVGVFGEECARH</sequence>
<dbReference type="Gene3D" id="1.10.357.10">
    <property type="entry name" value="Tetracycline Repressor, domain 2"/>
    <property type="match status" value="1"/>
</dbReference>
<feature type="DNA-binding region" description="H-T-H motif" evidence="4">
    <location>
        <begin position="30"/>
        <end position="49"/>
    </location>
</feature>
<keyword evidence="1" id="KW-0805">Transcription regulation</keyword>
<dbReference type="AlphaFoldDB" id="A0A1G7UND7"/>
<dbReference type="PROSITE" id="PS50977">
    <property type="entry name" value="HTH_TETR_2"/>
    <property type="match status" value="1"/>
</dbReference>
<dbReference type="EMBL" id="FNCO01000002">
    <property type="protein sequence ID" value="SDG49013.1"/>
    <property type="molecule type" value="Genomic_DNA"/>
</dbReference>
<accession>A0A1G7UND7</accession>
<evidence type="ECO:0000256" key="1">
    <source>
        <dbReference type="ARBA" id="ARBA00023015"/>
    </source>
</evidence>
<evidence type="ECO:0000259" key="5">
    <source>
        <dbReference type="PROSITE" id="PS50977"/>
    </source>
</evidence>
<keyword evidence="3" id="KW-0804">Transcription</keyword>
<dbReference type="InterPro" id="IPR009057">
    <property type="entry name" value="Homeodomain-like_sf"/>
</dbReference>
<proteinExistence type="predicted"/>